<dbReference type="EMBL" id="BSTI01000010">
    <property type="protein sequence ID" value="GLY67929.1"/>
    <property type="molecule type" value="Genomic_DNA"/>
</dbReference>
<comment type="caution">
    <text evidence="1">The sequence shown here is derived from an EMBL/GenBank/DDBJ whole genome shotgun (WGS) entry which is preliminary data.</text>
</comment>
<organism evidence="1 2">
    <name type="scientific">Amycolatopsis taiwanensis</name>
    <dbReference type="NCBI Taxonomy" id="342230"/>
    <lineage>
        <taxon>Bacteria</taxon>
        <taxon>Bacillati</taxon>
        <taxon>Actinomycetota</taxon>
        <taxon>Actinomycetes</taxon>
        <taxon>Pseudonocardiales</taxon>
        <taxon>Pseudonocardiaceae</taxon>
        <taxon>Amycolatopsis</taxon>
    </lineage>
</organism>
<dbReference type="AlphaFoldDB" id="A0A9W6VI20"/>
<evidence type="ECO:0000313" key="2">
    <source>
        <dbReference type="Proteomes" id="UP001165136"/>
    </source>
</evidence>
<name>A0A9W6VI20_9PSEU</name>
<proteinExistence type="predicted"/>
<accession>A0A9W6VI20</accession>
<dbReference type="RefSeq" id="WP_285488088.1">
    <property type="nucleotide sequence ID" value="NZ_BSTI01000010.1"/>
</dbReference>
<dbReference type="Proteomes" id="UP001165136">
    <property type="component" value="Unassembled WGS sequence"/>
</dbReference>
<reference evidence="1" key="1">
    <citation type="submission" date="2023-03" db="EMBL/GenBank/DDBJ databases">
        <title>Amycolatopsis taiwanensis NBRC 103393.</title>
        <authorList>
            <person name="Ichikawa N."/>
            <person name="Sato H."/>
            <person name="Tonouchi N."/>
        </authorList>
    </citation>
    <scope>NUCLEOTIDE SEQUENCE</scope>
    <source>
        <strain evidence="1">NBRC 103393</strain>
    </source>
</reference>
<gene>
    <name evidence="1" type="ORF">Atai01_45480</name>
</gene>
<evidence type="ECO:0000313" key="1">
    <source>
        <dbReference type="EMBL" id="GLY67929.1"/>
    </source>
</evidence>
<dbReference type="SUPFAM" id="SSF52096">
    <property type="entry name" value="ClpP/crotonase"/>
    <property type="match status" value="1"/>
</dbReference>
<protein>
    <submittedName>
        <fullName evidence="1">Uncharacterized protein</fullName>
    </submittedName>
</protein>
<dbReference type="InterPro" id="IPR029045">
    <property type="entry name" value="ClpP/crotonase-like_dom_sf"/>
</dbReference>
<keyword evidence="2" id="KW-1185">Reference proteome</keyword>
<sequence length="106" mass="10501">MAAINGNAVGTGYTLACAADARIISGGVIQPSSGSTVRYSPSAAVAVGLADYCCAPAELIGTALRQASRCQPAGIAPFAVSSLGAKVRPDLAASVVERGHEVARTV</sequence>